<gene>
    <name evidence="2" type="ORF">ACFPJ5_12205</name>
</gene>
<dbReference type="EMBL" id="JBHSKX010000002">
    <property type="protein sequence ID" value="MFC5367697.1"/>
    <property type="molecule type" value="Genomic_DNA"/>
</dbReference>
<comment type="caution">
    <text evidence="2">The sequence shown here is derived from an EMBL/GenBank/DDBJ whole genome shotgun (WGS) entry which is preliminary data.</text>
</comment>
<organism evidence="2 3">
    <name type="scientific">Salinirubrum litoreum</name>
    <dbReference type="NCBI Taxonomy" id="1126234"/>
    <lineage>
        <taxon>Archaea</taxon>
        <taxon>Methanobacteriati</taxon>
        <taxon>Methanobacteriota</taxon>
        <taxon>Stenosarchaea group</taxon>
        <taxon>Halobacteria</taxon>
        <taxon>Halobacteriales</taxon>
        <taxon>Haloferacaceae</taxon>
        <taxon>Salinirubrum</taxon>
    </lineage>
</organism>
<dbReference type="InterPro" id="IPR021365">
    <property type="entry name" value="DUF2891"/>
</dbReference>
<evidence type="ECO:0000256" key="1">
    <source>
        <dbReference type="SAM" id="MobiDB-lite"/>
    </source>
</evidence>
<accession>A0ABD5RCF4</accession>
<dbReference type="AlphaFoldDB" id="A0ABD5RCF4"/>
<evidence type="ECO:0000313" key="3">
    <source>
        <dbReference type="Proteomes" id="UP001596201"/>
    </source>
</evidence>
<feature type="region of interest" description="Disordered" evidence="1">
    <location>
        <begin position="31"/>
        <end position="55"/>
    </location>
</feature>
<proteinExistence type="predicted"/>
<dbReference type="RefSeq" id="WP_227229942.1">
    <property type="nucleotide sequence ID" value="NZ_JAJCVJ010000002.1"/>
</dbReference>
<keyword evidence="3" id="KW-1185">Reference proteome</keyword>
<dbReference type="Pfam" id="PF11199">
    <property type="entry name" value="DUF2891"/>
    <property type="match status" value="1"/>
</dbReference>
<name>A0ABD5RCF4_9EURY</name>
<reference evidence="2 3" key="1">
    <citation type="journal article" date="2019" name="Int. J. Syst. Evol. Microbiol.">
        <title>The Global Catalogue of Microorganisms (GCM) 10K type strain sequencing project: providing services to taxonomists for standard genome sequencing and annotation.</title>
        <authorList>
            <consortium name="The Broad Institute Genomics Platform"/>
            <consortium name="The Broad Institute Genome Sequencing Center for Infectious Disease"/>
            <person name="Wu L."/>
            <person name="Ma J."/>
        </authorList>
    </citation>
    <scope>NUCLEOTIDE SEQUENCE [LARGE SCALE GENOMIC DNA]</scope>
    <source>
        <strain evidence="2 3">CGMCC 1.12237</strain>
    </source>
</reference>
<dbReference type="Proteomes" id="UP001596201">
    <property type="component" value="Unassembled WGS sequence"/>
</dbReference>
<protein>
    <submittedName>
        <fullName evidence="2">DUF2891 domain-containing protein</fullName>
    </submittedName>
</protein>
<sequence length="379" mass="41392">MSPFASTAASQLLAGDADWLTPAQVRELTHHPQTSVGTEYPHYVGAVESPDGPPRPTDQHPVFYGCFDWHSAVHSHWTLVRLLRLAESRLASADADEQTARSPTAIRDGIDARLSEEAVAAEVAYLDENPTFERPYGWGWLLRLCAELHLWDDPAADAWRATLRPLEDRVVDLVADDFLDQSRAFRVGTHGNSAFALTCVLDYARVVGDDGLESAVCDTARRFYADDTDAPVEYEPLGWDFVSPALTEADLFRRVLDSRAFADWFGDFLPDLSTDGTAAHEGFLDPVAVDDEGGGVELHFVGLNCTRAWCLAGIADTLGDLDGPTPGVPGTDRLRECAERHARQGVAAAFTEDYAGAHWLSSFVCYLLTRNAGGIAPET</sequence>
<evidence type="ECO:0000313" key="2">
    <source>
        <dbReference type="EMBL" id="MFC5367697.1"/>
    </source>
</evidence>